<evidence type="ECO:0000313" key="2">
    <source>
        <dbReference type="EMBL" id="QLB40225.1"/>
    </source>
</evidence>
<name>A0A7D5DXM9_9PAST</name>
<evidence type="ECO:0000313" key="3">
    <source>
        <dbReference type="Proteomes" id="UP000509660"/>
    </source>
</evidence>
<feature type="transmembrane region" description="Helical" evidence="1">
    <location>
        <begin position="119"/>
        <end position="138"/>
    </location>
</feature>
<keyword evidence="1" id="KW-1133">Transmembrane helix</keyword>
<evidence type="ECO:0000256" key="1">
    <source>
        <dbReference type="SAM" id="Phobius"/>
    </source>
</evidence>
<organism evidence="2 3">
    <name type="scientific">Mannheimia pernigra</name>
    <dbReference type="NCBI Taxonomy" id="111844"/>
    <lineage>
        <taxon>Bacteria</taxon>
        <taxon>Pseudomonadati</taxon>
        <taxon>Pseudomonadota</taxon>
        <taxon>Gammaproteobacteria</taxon>
        <taxon>Pasteurellales</taxon>
        <taxon>Pasteurellaceae</taxon>
        <taxon>Mannheimia</taxon>
    </lineage>
</organism>
<dbReference type="GO" id="GO:0016020">
    <property type="term" value="C:membrane"/>
    <property type="evidence" value="ECO:0007669"/>
    <property type="project" value="InterPro"/>
</dbReference>
<protein>
    <submittedName>
        <fullName evidence="2">DUF805 domain-containing protein</fullName>
    </submittedName>
</protein>
<dbReference type="InterPro" id="IPR008523">
    <property type="entry name" value="DUF805"/>
</dbReference>
<dbReference type="Pfam" id="PF05656">
    <property type="entry name" value="DUF805"/>
    <property type="match status" value="1"/>
</dbReference>
<gene>
    <name evidence="2" type="ORF">HV559_04745</name>
</gene>
<dbReference type="RefSeq" id="WP_176809681.1">
    <property type="nucleotide sequence ID" value="NZ_CP055306.1"/>
</dbReference>
<reference evidence="2 3" key="1">
    <citation type="submission" date="2020-06" db="EMBL/GenBank/DDBJ databases">
        <title>Mannheimia pernigra sp. nov. isolated from bovine respiratory tract.</title>
        <authorList>
            <person name="Kuhnert P."/>
            <person name="Akarsu-Egger H."/>
        </authorList>
    </citation>
    <scope>NUCLEOTIDE SEQUENCE [LARGE SCALE GENOMIC DNA]</scope>
    <source>
        <strain evidence="2 3">BNO311</strain>
    </source>
</reference>
<sequence>MNSLKNFFGFFFGFKGRIGRLHYALFLLVLAVSYLFASMILELMNIGRVLYNNPTTRYTEYLVYLSAIFALLIVLKYSLIIRRIHDFNEKATGNKLFQAILWTDILSLFNLSITYEMKHFVNLAMTVISISCLIILAFKKGDIKENDFGKPQIPFWKKTNS</sequence>
<feature type="transmembrane region" description="Helical" evidence="1">
    <location>
        <begin position="61"/>
        <end position="84"/>
    </location>
</feature>
<keyword evidence="1" id="KW-0472">Membrane</keyword>
<accession>A0A7D5DXM9</accession>
<dbReference type="AlphaFoldDB" id="A0A7D5DXM9"/>
<keyword evidence="1" id="KW-0812">Transmembrane</keyword>
<feature type="transmembrane region" description="Helical" evidence="1">
    <location>
        <begin position="21"/>
        <end position="41"/>
    </location>
</feature>
<dbReference type="Proteomes" id="UP000509660">
    <property type="component" value="Chromosome"/>
</dbReference>
<keyword evidence="3" id="KW-1185">Reference proteome</keyword>
<proteinExistence type="predicted"/>
<dbReference type="EMBL" id="CP055306">
    <property type="protein sequence ID" value="QLB40225.1"/>
    <property type="molecule type" value="Genomic_DNA"/>
</dbReference>